<evidence type="ECO:0000256" key="4">
    <source>
        <dbReference type="ARBA" id="ARBA00023328"/>
    </source>
</evidence>
<sequence length="1760" mass="193262">MMNPSDEWELSKENVQPLKHGRKVTSLTAALQPHNVDQHQQLILQRQAKEAALRSYTGDDPLQPWHEYIRWTEQAYPNGGKDSNLQPLLEKCLSKFKDEARYKNDARYVSCWIKLANCFLNNPLEIFQFMRDQGIGTELSIFYEAWSWELEQLGNTKKADAVYREGLACRAQPKDMLEMAHREFQSRVARATVNQIQEGSDASGTQMEQREHLGELKGKGRHQKVSSQRVGAAKHVNKGGLNIAPSTQQVGQSFSVYCDSEASQAASRPIQSSLPAPTGEWERIPVQGETQKENVREAGPWAGQKVRQHRTATGGIGVSQLATFAQPSFKVHVDETGPEITTPQRMPEMGSQVLSARKPEKPTNLLQNIAQQPVTDDKTKAMYCKHLIYNGANEMSFEELRAIKYNARREAKKLEEERAALERQRVEYQALVRQQQEAMEQQLQQQRLMHQQHMEEQKRATQQMQQQLQQLMQYRLQPQATVPSQQVPNQGQHPGQMEQSEPLSHDGGALLSCSRKPDSEPRDPTVTRQLMYEETGNHAAWMLAGDTSASCQPIPSSSQADGHHRSTGKITPGSTATGAVAAPNVSQTPTPIERGAPTPGSAHSRNTSGLGLSRMMTPSHTPGALTRPSPTVHTKEAISVVMAMLNNPLGDDDDFGWGAGQQLPPAQRDNDFEANFANADSQKCQPQAFPDFQGPASDTSEFTSASKGTTAGPAFTIFNEAEVLCAGGRQASLDEYDHLDNQENIPPKDFVKPKPDGRQKLGVLRPAQGIPFIPLEEQERAAREEEERSPPEENDDIMEGIQPLPVGESSGPSEVTAQQAINETILDHQAGRSAFKAHSRMASTPFTSLGVLSFPPLSSIKPSLLLGAEVEDSTLLQDSTARAGSGRPVTLPTRVMMTNSLESFEATECTINADSQQKLSPIMERSNEDARSSASSSTNSTGSSHLSSTTHTGLSSVSHAGLLSTTRADRTSISSSHPPSAGLSAPSPSCFTFPTANDGSLSTRNAISHGVHLDGSDNLSTGHQASTISQDPSVTSKPDSPASLRDGTSIAPSSCLSTDSGQFGVSNALLSTTQSGSLASSASIQSLPRNGRSLASPPSTSLQALDMSHVSVRRGLGNHRTRVGSHGVFDTYSSNSLQVNESFGEFNLSANGRNGSNVVRASDHYVGFNPDHLHGNKSQSFRIFNESADCKPSAPATTGGSFKVFKDKPVETSAASMRAVSQPVQSSTGQHSNLNRGLTSATYSSQSMFENKRPPLEKLSDKVQGTSPLEGRGKPYLEPSNSHQSFQIFDENMGTHAPFTDQGTMQSFQSSMNEFIREQVSAPVNHDQQPPKWEESLAKESSAPDVSLHLSTSLMAKMHLGEPEDSFTNASLQRDASLMDCSEVPDEQSACARAPAVDSEDIDPFSEVLKGHLLSNLPRHLSDYEGYSEWDYPMPELVPSETVGLSDEWYTVEKLIGEGAFAKVYRASILCLHTDDYRKVPEGADDKMVLKVQKPACPWEFYISRTLHERLASLGNPMDVRASVMYASNMHVFPDGSCLVMKHHHLTLLDAVNAYNRSQTVMPEPLLLLFTIEILHVVEQMHACGIVHGDIKPDNFLLILDDDDNDNTDEIAANGTLTNTKHIKLIDFGRSIDMRLFPLGMTFRTACGTDGFMCPEMLKGQPWTYQTDLFGVAATVHCLMFGTYMSIYNEKERWRHTSNIKRYYDVIWKEFFDSLLNIPSCDALPSLGELRRGLEESLARKPNINLDNKINKLASLLTTK</sequence>
<feature type="compositionally biased region" description="Basic and acidic residues" evidence="5">
    <location>
        <begin position="515"/>
        <end position="524"/>
    </location>
</feature>
<dbReference type="Proteomes" id="UP000694845">
    <property type="component" value="Unplaced"/>
</dbReference>
<evidence type="ECO:0000256" key="1">
    <source>
        <dbReference type="ARBA" id="ARBA00004629"/>
    </source>
</evidence>
<keyword evidence="2" id="KW-0158">Chromosome</keyword>
<feature type="compositionally biased region" description="Polar residues" evidence="5">
    <location>
        <begin position="601"/>
        <end position="612"/>
    </location>
</feature>
<accession>A0A8B7YCN2</accession>
<feature type="region of interest" description="Disordered" evidence="5">
    <location>
        <begin position="776"/>
        <end position="812"/>
    </location>
</feature>
<feature type="compositionally biased region" description="Low complexity" evidence="5">
    <location>
        <begin position="972"/>
        <end position="987"/>
    </location>
</feature>
<reference evidence="9" key="1">
    <citation type="submission" date="2025-08" db="UniProtKB">
        <authorList>
            <consortium name="RefSeq"/>
        </authorList>
    </citation>
    <scope>IDENTIFICATION</scope>
</reference>
<evidence type="ECO:0000313" key="8">
    <source>
        <dbReference type="Proteomes" id="UP000694845"/>
    </source>
</evidence>
<gene>
    <name evidence="9" type="primary">LOC110979487</name>
</gene>
<dbReference type="PROSITE" id="PS00108">
    <property type="entry name" value="PROTEIN_KINASE_ST"/>
    <property type="match status" value="1"/>
</dbReference>
<feature type="compositionally biased region" description="Low complexity" evidence="5">
    <location>
        <begin position="932"/>
        <end position="956"/>
    </location>
</feature>
<feature type="region of interest" description="Disordered" evidence="5">
    <location>
        <begin position="481"/>
        <end position="524"/>
    </location>
</feature>
<dbReference type="FunFam" id="1.25.40.430:FF:000003">
    <property type="entry name" value="Checkpoint serine/threonine-protein kinase BUB1"/>
    <property type="match status" value="1"/>
</dbReference>
<comment type="subcellular location">
    <subcellularLocation>
        <location evidence="1">Chromosome</location>
        <location evidence="1">Centromere</location>
        <location evidence="1">Kinetochore</location>
    </subcellularLocation>
</comment>
<feature type="compositionally biased region" description="Polar residues" evidence="5">
    <location>
        <begin position="1222"/>
        <end position="1249"/>
    </location>
</feature>
<dbReference type="Pfam" id="PF00069">
    <property type="entry name" value="Pkinase"/>
    <property type="match status" value="1"/>
</dbReference>
<feature type="compositionally biased region" description="Basic and acidic residues" evidence="5">
    <location>
        <begin position="1250"/>
        <end position="1261"/>
    </location>
</feature>
<feature type="compositionally biased region" description="Polar residues" evidence="5">
    <location>
        <begin position="481"/>
        <end position="502"/>
    </location>
</feature>
<dbReference type="SMART" id="SM00220">
    <property type="entry name" value="S_TKc"/>
    <property type="match status" value="1"/>
</dbReference>
<feature type="compositionally biased region" description="Polar residues" evidence="5">
    <location>
        <begin position="909"/>
        <end position="919"/>
    </location>
</feature>
<feature type="region of interest" description="Disordered" evidence="5">
    <location>
        <begin position="1081"/>
        <end position="1102"/>
    </location>
</feature>
<dbReference type="SUPFAM" id="SSF56112">
    <property type="entry name" value="Protein kinase-like (PK-like)"/>
    <property type="match status" value="1"/>
</dbReference>
<feature type="domain" description="Protein kinase" evidence="6">
    <location>
        <begin position="1450"/>
        <end position="1760"/>
    </location>
</feature>
<dbReference type="InterPro" id="IPR011009">
    <property type="entry name" value="Kinase-like_dom_sf"/>
</dbReference>
<feature type="region of interest" description="Disordered" evidence="5">
    <location>
        <begin position="548"/>
        <end position="612"/>
    </location>
</feature>
<dbReference type="PROSITE" id="PS50011">
    <property type="entry name" value="PROTEIN_KINASE_DOM"/>
    <property type="match status" value="1"/>
</dbReference>
<dbReference type="GeneID" id="110979487"/>
<feature type="compositionally biased region" description="Polar residues" evidence="5">
    <location>
        <begin position="568"/>
        <end position="577"/>
    </location>
</feature>
<dbReference type="GO" id="GO:0005524">
    <property type="term" value="F:ATP binding"/>
    <property type="evidence" value="ECO:0007669"/>
    <property type="project" value="InterPro"/>
</dbReference>
<evidence type="ECO:0000256" key="3">
    <source>
        <dbReference type="ARBA" id="ARBA00022838"/>
    </source>
</evidence>
<keyword evidence="4" id="KW-0137">Centromere</keyword>
<dbReference type="GO" id="GO:0005634">
    <property type="term" value="C:nucleus"/>
    <property type="evidence" value="ECO:0007669"/>
    <property type="project" value="TreeGrafter"/>
</dbReference>
<name>A0A8B7YCN2_ACAPL</name>
<evidence type="ECO:0000256" key="2">
    <source>
        <dbReference type="ARBA" id="ARBA00022454"/>
    </source>
</evidence>
<dbReference type="GO" id="GO:0004672">
    <property type="term" value="F:protein kinase activity"/>
    <property type="evidence" value="ECO:0007669"/>
    <property type="project" value="InterPro"/>
</dbReference>
<dbReference type="InterPro" id="IPR015661">
    <property type="entry name" value="Bub1/Mad3"/>
</dbReference>
<feature type="region of interest" description="Disordered" evidence="5">
    <location>
        <begin position="444"/>
        <end position="464"/>
    </location>
</feature>
<evidence type="ECO:0000259" key="7">
    <source>
        <dbReference type="PROSITE" id="PS51489"/>
    </source>
</evidence>
<dbReference type="OrthoDB" id="248495at2759"/>
<feature type="compositionally biased region" description="Polar residues" evidence="5">
    <location>
        <begin position="1017"/>
        <end position="1038"/>
    </location>
</feature>
<dbReference type="Gene3D" id="1.10.510.10">
    <property type="entry name" value="Transferase(Phosphotransferase) domain 1"/>
    <property type="match status" value="1"/>
</dbReference>
<feature type="compositionally biased region" description="Basic and acidic residues" evidence="5">
    <location>
        <begin position="777"/>
        <end position="791"/>
    </location>
</feature>
<feature type="compositionally biased region" description="Polar residues" evidence="5">
    <location>
        <begin position="548"/>
        <end position="560"/>
    </location>
</feature>
<dbReference type="PANTHER" id="PTHR14030">
    <property type="entry name" value="MITOTIC CHECKPOINT SERINE/THREONINE-PROTEIN KINASE BUB1"/>
    <property type="match status" value="1"/>
</dbReference>
<organism evidence="8 9">
    <name type="scientific">Acanthaster planci</name>
    <name type="common">Crown-of-thorns starfish</name>
    <dbReference type="NCBI Taxonomy" id="133434"/>
    <lineage>
        <taxon>Eukaryota</taxon>
        <taxon>Metazoa</taxon>
        <taxon>Echinodermata</taxon>
        <taxon>Eleutherozoa</taxon>
        <taxon>Asterozoa</taxon>
        <taxon>Asteroidea</taxon>
        <taxon>Valvatacea</taxon>
        <taxon>Valvatida</taxon>
        <taxon>Acanthasteridae</taxon>
        <taxon>Acanthaster</taxon>
    </lineage>
</organism>
<dbReference type="KEGG" id="aplc:110979487"/>
<evidence type="ECO:0000313" key="9">
    <source>
        <dbReference type="RefSeq" id="XP_022091009.1"/>
    </source>
</evidence>
<dbReference type="SUPFAM" id="SSF81995">
    <property type="entry name" value="beta-sandwich domain of Sec23/24"/>
    <property type="match status" value="1"/>
</dbReference>
<protein>
    <submittedName>
        <fullName evidence="9">Uncharacterized protein LOC110979487 isoform X1</fullName>
    </submittedName>
</protein>
<dbReference type="InterPro" id="IPR000719">
    <property type="entry name" value="Prot_kinase_dom"/>
</dbReference>
<feature type="domain" description="BUB1 N-terminal" evidence="7">
    <location>
        <begin position="49"/>
        <end position="212"/>
    </location>
</feature>
<keyword evidence="3" id="KW-0995">Kinetochore</keyword>
<proteinExistence type="predicted"/>
<keyword evidence="8" id="KW-1185">Reference proteome</keyword>
<feature type="region of interest" description="Disordered" evidence="5">
    <location>
        <begin position="1008"/>
        <end position="1055"/>
    </location>
</feature>
<dbReference type="GO" id="GO:0051754">
    <property type="term" value="P:meiotic sister chromatid cohesion, centromeric"/>
    <property type="evidence" value="ECO:0007669"/>
    <property type="project" value="TreeGrafter"/>
</dbReference>
<dbReference type="GO" id="GO:0007094">
    <property type="term" value="P:mitotic spindle assembly checkpoint signaling"/>
    <property type="evidence" value="ECO:0007669"/>
    <property type="project" value="InterPro"/>
</dbReference>
<dbReference type="GO" id="GO:0032991">
    <property type="term" value="C:protein-containing complex"/>
    <property type="evidence" value="ECO:0007669"/>
    <property type="project" value="UniProtKB-ARBA"/>
</dbReference>
<evidence type="ECO:0000259" key="6">
    <source>
        <dbReference type="PROSITE" id="PS50011"/>
    </source>
</evidence>
<dbReference type="InterPro" id="IPR013212">
    <property type="entry name" value="Mad3/Bub1_I"/>
</dbReference>
<dbReference type="GO" id="GO:0000776">
    <property type="term" value="C:kinetochore"/>
    <property type="evidence" value="ECO:0007669"/>
    <property type="project" value="UniProtKB-KW"/>
</dbReference>
<dbReference type="SMART" id="SM00777">
    <property type="entry name" value="Mad3_BUB1_I"/>
    <property type="match status" value="1"/>
</dbReference>
<dbReference type="PROSITE" id="PS51489">
    <property type="entry name" value="BUB1_N"/>
    <property type="match status" value="1"/>
</dbReference>
<dbReference type="OMA" id="FQGVTQQ"/>
<dbReference type="RefSeq" id="XP_022091009.1">
    <property type="nucleotide sequence ID" value="XM_022235317.1"/>
</dbReference>
<evidence type="ECO:0000256" key="5">
    <source>
        <dbReference type="SAM" id="MobiDB-lite"/>
    </source>
</evidence>
<dbReference type="Gene3D" id="1.25.40.430">
    <property type="match status" value="1"/>
</dbReference>
<feature type="region of interest" description="Disordered" evidence="5">
    <location>
        <begin position="1216"/>
        <end position="1279"/>
    </location>
</feature>
<dbReference type="Pfam" id="PF08311">
    <property type="entry name" value="Mad3_BUB1_I"/>
    <property type="match status" value="1"/>
</dbReference>
<dbReference type="PANTHER" id="PTHR14030:SF4">
    <property type="entry name" value="BUB1 KINASE, ISOFORM A-RELATED"/>
    <property type="match status" value="1"/>
</dbReference>
<feature type="region of interest" description="Disordered" evidence="5">
    <location>
        <begin position="908"/>
        <end position="987"/>
    </location>
</feature>
<dbReference type="InterPro" id="IPR008271">
    <property type="entry name" value="Ser/Thr_kinase_AS"/>
</dbReference>